<feature type="domain" description="Endonuclease/exonuclease/phosphatase" evidence="1">
    <location>
        <begin position="172"/>
        <end position="534"/>
    </location>
</feature>
<evidence type="ECO:0000313" key="2">
    <source>
        <dbReference type="EMBL" id="KAL3774372.1"/>
    </source>
</evidence>
<dbReference type="SUPFAM" id="SSF56219">
    <property type="entry name" value="DNase I-like"/>
    <property type="match status" value="1"/>
</dbReference>
<dbReference type="AlphaFoldDB" id="A0ABD3NEL9"/>
<proteinExistence type="predicted"/>
<dbReference type="InterPro" id="IPR050410">
    <property type="entry name" value="CCR4/nocturin_mRNA_transcr"/>
</dbReference>
<reference evidence="2 3" key="1">
    <citation type="submission" date="2024-10" db="EMBL/GenBank/DDBJ databases">
        <title>Updated reference genomes for cyclostephanoid diatoms.</title>
        <authorList>
            <person name="Roberts W.R."/>
            <person name="Alverson A.J."/>
        </authorList>
    </citation>
    <scope>NUCLEOTIDE SEQUENCE [LARGE SCALE GENOMIC DNA]</scope>
    <source>
        <strain evidence="2 3">AJA010-31</strain>
    </source>
</reference>
<dbReference type="PANTHER" id="PTHR12121">
    <property type="entry name" value="CARBON CATABOLITE REPRESSOR PROTEIN 4"/>
    <property type="match status" value="1"/>
</dbReference>
<gene>
    <name evidence="2" type="ORF">ACHAWO_011403</name>
</gene>
<keyword evidence="3" id="KW-1185">Reference proteome</keyword>
<comment type="caution">
    <text evidence="2">The sequence shown here is derived from an EMBL/GenBank/DDBJ whole genome shotgun (WGS) entry which is preliminary data.</text>
</comment>
<dbReference type="Gene3D" id="3.60.10.10">
    <property type="entry name" value="Endonuclease/exonuclease/phosphatase"/>
    <property type="match status" value="1"/>
</dbReference>
<organism evidence="2 3">
    <name type="scientific">Cyclotella atomus</name>
    <dbReference type="NCBI Taxonomy" id="382360"/>
    <lineage>
        <taxon>Eukaryota</taxon>
        <taxon>Sar</taxon>
        <taxon>Stramenopiles</taxon>
        <taxon>Ochrophyta</taxon>
        <taxon>Bacillariophyta</taxon>
        <taxon>Coscinodiscophyceae</taxon>
        <taxon>Thalassiosirophycidae</taxon>
        <taxon>Stephanodiscales</taxon>
        <taxon>Stephanodiscaceae</taxon>
        <taxon>Cyclotella</taxon>
    </lineage>
</organism>
<dbReference type="EMBL" id="JALLPJ020001197">
    <property type="protein sequence ID" value="KAL3774372.1"/>
    <property type="molecule type" value="Genomic_DNA"/>
</dbReference>
<accession>A0ABD3NEL9</accession>
<protein>
    <recommendedName>
        <fullName evidence="1">Endonuclease/exonuclease/phosphatase domain-containing protein</fullName>
    </recommendedName>
</protein>
<dbReference type="InterPro" id="IPR005135">
    <property type="entry name" value="Endo/exonuclease/phosphatase"/>
</dbReference>
<evidence type="ECO:0000313" key="3">
    <source>
        <dbReference type="Proteomes" id="UP001530400"/>
    </source>
</evidence>
<dbReference type="InterPro" id="IPR036691">
    <property type="entry name" value="Endo/exonu/phosph_ase_sf"/>
</dbReference>
<sequence>MKPIVAVSSTLLTVVAITRPIYAFLSSKPTAEFIGYQQVSLMRKPLTFCYSSSSSLRICASCRPRSKFGSSAVNQPSFQRFSPVSILHEQYLYYRTYSITPLSSTKSKEDECMLTLPPDNFSRYSKYLVRNSNGVDGMGGDVNTIQTEKEELSWVDKLGESCHTNPNQFSLLSWNILAQSLYEPHCKAIGTDHHPWSKRLQRITQILSHADSDIVCLQECELHSFQHDLVPILSSLGYDGVAQEDERSDSEKPTPIKEITKHRDARNHITATFWKRDKFEPVGDSYVRTRSMTNVLRLKNTASSQEAYMPTVAVVNCHLEGHPKRFSERTHQLQHALADLAKMMMEKDTNDSGNHRLNALVIAGDFNCELQSSACSAYLRIGRLGRQAGLGGVHGEDSLVIPPSLLETNEATEILHPIVEWGRALPEEKVSDVSPHPFRRNGMVSAYPVWLGKENAKEHFTYIGAMNKRPVPGLDQIWYSSMTMKRVALKRPIVDFLGEWGTNRDVIDQRRDQERLKMLSTGLPDPLCTYPSDHLPIGCIFDWQYENDSIRNLTVLDTEGNIVDFSNNATTAQESLEFEEMIFETPMEELDYLILNCPYDSEEQRSAVEFILSPIEPPLCTETKKKPTSVQLKQIDERRDVKAGVLASSSLGVRPWLKRIWKAQRQVGAYERNLERLKKQ</sequence>
<dbReference type="Proteomes" id="UP001530400">
    <property type="component" value="Unassembled WGS sequence"/>
</dbReference>
<name>A0ABD3NEL9_9STRA</name>
<dbReference type="PANTHER" id="PTHR12121:SF34">
    <property type="entry name" value="PROTEIN ANGEL"/>
    <property type="match status" value="1"/>
</dbReference>
<dbReference type="Pfam" id="PF03372">
    <property type="entry name" value="Exo_endo_phos"/>
    <property type="match status" value="1"/>
</dbReference>
<evidence type="ECO:0000259" key="1">
    <source>
        <dbReference type="Pfam" id="PF03372"/>
    </source>
</evidence>